<evidence type="ECO:0000256" key="3">
    <source>
        <dbReference type="ARBA" id="ARBA00022553"/>
    </source>
</evidence>
<keyword evidence="12" id="KW-1185">Reference proteome</keyword>
<evidence type="ECO:0000259" key="9">
    <source>
        <dbReference type="PROSITE" id="PS50112"/>
    </source>
</evidence>
<comment type="catalytic activity">
    <reaction evidence="1">
        <text>ATP + protein L-histidine = ADP + protein N-phospho-L-histidine.</text>
        <dbReference type="EC" id="2.7.13.3"/>
    </reaction>
</comment>
<dbReference type="Pfam" id="PF00512">
    <property type="entry name" value="HisKA"/>
    <property type="match status" value="1"/>
</dbReference>
<dbReference type="EMBL" id="VDCH01000013">
    <property type="protein sequence ID" value="TNJ38762.1"/>
    <property type="molecule type" value="Genomic_DNA"/>
</dbReference>
<dbReference type="InterPro" id="IPR001610">
    <property type="entry name" value="PAC"/>
</dbReference>
<keyword evidence="4" id="KW-0808">Transferase</keyword>
<evidence type="ECO:0000256" key="6">
    <source>
        <dbReference type="PROSITE-ProRule" id="PRU00169"/>
    </source>
</evidence>
<dbReference type="InterPro" id="IPR011006">
    <property type="entry name" value="CheY-like_superfamily"/>
</dbReference>
<dbReference type="PANTHER" id="PTHR43304">
    <property type="entry name" value="PHYTOCHROME-LIKE PROTEIN CPH1"/>
    <property type="match status" value="1"/>
</dbReference>
<dbReference type="OrthoDB" id="9783713at2"/>
<dbReference type="PROSITE" id="PS50113">
    <property type="entry name" value="PAC"/>
    <property type="match status" value="2"/>
</dbReference>
<dbReference type="Pfam" id="PF13426">
    <property type="entry name" value="PAS_9"/>
    <property type="match status" value="1"/>
</dbReference>
<dbReference type="Gene3D" id="3.30.450.20">
    <property type="entry name" value="PAS domain"/>
    <property type="match status" value="4"/>
</dbReference>
<dbReference type="GO" id="GO:0000155">
    <property type="term" value="F:phosphorelay sensor kinase activity"/>
    <property type="evidence" value="ECO:0007669"/>
    <property type="project" value="InterPro"/>
</dbReference>
<dbReference type="InterPro" id="IPR013767">
    <property type="entry name" value="PAS_fold"/>
</dbReference>
<dbReference type="InterPro" id="IPR000700">
    <property type="entry name" value="PAS-assoc_C"/>
</dbReference>
<dbReference type="InterPro" id="IPR005467">
    <property type="entry name" value="His_kinase_dom"/>
</dbReference>
<keyword evidence="3 6" id="KW-0597">Phosphoprotein</keyword>
<dbReference type="PROSITE" id="PS50110">
    <property type="entry name" value="RESPONSE_REGULATORY"/>
    <property type="match status" value="1"/>
</dbReference>
<evidence type="ECO:0000259" key="10">
    <source>
        <dbReference type="PROSITE" id="PS50113"/>
    </source>
</evidence>
<comment type="caution">
    <text evidence="11">The sequence shown here is derived from an EMBL/GenBank/DDBJ whole genome shotgun (WGS) entry which is preliminary data.</text>
</comment>
<protein>
    <recommendedName>
        <fullName evidence="2">histidine kinase</fullName>
        <ecNumber evidence="2">2.7.13.3</ecNumber>
    </recommendedName>
</protein>
<feature type="modified residue" description="4-aspartylphosphate" evidence="6">
    <location>
        <position position="854"/>
    </location>
</feature>
<accession>A0A5C4S6A8</accession>
<proteinExistence type="predicted"/>
<dbReference type="SMART" id="SM00091">
    <property type="entry name" value="PAS"/>
    <property type="match status" value="4"/>
</dbReference>
<feature type="domain" description="PAS" evidence="9">
    <location>
        <begin position="53"/>
        <end position="108"/>
    </location>
</feature>
<dbReference type="InterPro" id="IPR035965">
    <property type="entry name" value="PAS-like_dom_sf"/>
</dbReference>
<feature type="domain" description="PAS" evidence="9">
    <location>
        <begin position="171"/>
        <end position="241"/>
    </location>
</feature>
<dbReference type="SUPFAM" id="SSF55874">
    <property type="entry name" value="ATPase domain of HSP90 chaperone/DNA topoisomerase II/histidine kinase"/>
    <property type="match status" value="1"/>
</dbReference>
<dbReference type="PROSITE" id="PS50112">
    <property type="entry name" value="PAS"/>
    <property type="match status" value="3"/>
</dbReference>
<dbReference type="Proteomes" id="UP000308271">
    <property type="component" value="Unassembled WGS sequence"/>
</dbReference>
<name>A0A5C4S6A8_CHLTI</name>
<dbReference type="InterPro" id="IPR036890">
    <property type="entry name" value="HATPase_C_sf"/>
</dbReference>
<reference evidence="11 12" key="1">
    <citation type="submission" date="2019-05" db="EMBL/GenBank/DDBJ databases">
        <title>Draft Whole-Genome sequence of the green sulfur bacterium Chlorobaculum thiosulfatiphilum DSM 249.</title>
        <authorList>
            <person name="Meyer T.E."/>
            <person name="Kyndt J.A."/>
        </authorList>
    </citation>
    <scope>NUCLEOTIDE SEQUENCE [LARGE SCALE GENOMIC DNA]</scope>
    <source>
        <strain evidence="11 12">DSM 249</strain>
    </source>
</reference>
<dbReference type="InterPro" id="IPR013656">
    <property type="entry name" value="PAS_4"/>
</dbReference>
<evidence type="ECO:0000256" key="5">
    <source>
        <dbReference type="ARBA" id="ARBA00022777"/>
    </source>
</evidence>
<feature type="domain" description="PAC" evidence="10">
    <location>
        <begin position="362"/>
        <end position="414"/>
    </location>
</feature>
<evidence type="ECO:0000313" key="11">
    <source>
        <dbReference type="EMBL" id="TNJ38762.1"/>
    </source>
</evidence>
<dbReference type="SMART" id="SM00388">
    <property type="entry name" value="HisKA"/>
    <property type="match status" value="1"/>
</dbReference>
<dbReference type="Pfam" id="PF00072">
    <property type="entry name" value="Response_reg"/>
    <property type="match status" value="1"/>
</dbReference>
<dbReference type="SUPFAM" id="SSF55785">
    <property type="entry name" value="PYP-like sensor domain (PAS domain)"/>
    <property type="match status" value="4"/>
</dbReference>
<organism evidence="11 12">
    <name type="scientific">Chlorobaculum thiosulfatiphilum</name>
    <name type="common">Chlorobium limicola f.sp. thiosulfatophilum</name>
    <dbReference type="NCBI Taxonomy" id="115852"/>
    <lineage>
        <taxon>Bacteria</taxon>
        <taxon>Pseudomonadati</taxon>
        <taxon>Chlorobiota</taxon>
        <taxon>Chlorobiia</taxon>
        <taxon>Chlorobiales</taxon>
        <taxon>Chlorobiaceae</taxon>
        <taxon>Chlorobaculum</taxon>
    </lineage>
</organism>
<dbReference type="AlphaFoldDB" id="A0A5C4S6A8"/>
<dbReference type="InterPro" id="IPR052162">
    <property type="entry name" value="Sensor_kinase/Photoreceptor"/>
</dbReference>
<dbReference type="Gene3D" id="1.10.287.130">
    <property type="match status" value="1"/>
</dbReference>
<dbReference type="Gene3D" id="3.40.50.2300">
    <property type="match status" value="1"/>
</dbReference>
<feature type="domain" description="Response regulatory" evidence="8">
    <location>
        <begin position="803"/>
        <end position="919"/>
    </location>
</feature>
<dbReference type="SMART" id="SM00086">
    <property type="entry name" value="PAC"/>
    <property type="match status" value="4"/>
</dbReference>
<dbReference type="InterPro" id="IPR036097">
    <property type="entry name" value="HisK_dim/P_sf"/>
</dbReference>
<dbReference type="PRINTS" id="PR00344">
    <property type="entry name" value="BCTRLSENSOR"/>
</dbReference>
<evidence type="ECO:0000259" key="7">
    <source>
        <dbReference type="PROSITE" id="PS50109"/>
    </source>
</evidence>
<dbReference type="Pfam" id="PF08448">
    <property type="entry name" value="PAS_4"/>
    <property type="match status" value="1"/>
</dbReference>
<keyword evidence="5" id="KW-0418">Kinase</keyword>
<dbReference type="NCBIfam" id="TIGR00229">
    <property type="entry name" value="sensory_box"/>
    <property type="match status" value="4"/>
</dbReference>
<dbReference type="SMART" id="SM00387">
    <property type="entry name" value="HATPase_c"/>
    <property type="match status" value="1"/>
</dbReference>
<gene>
    <name evidence="11" type="ORF">FGF66_07185</name>
</gene>
<dbReference type="SMART" id="SM00448">
    <property type="entry name" value="REC"/>
    <property type="match status" value="1"/>
</dbReference>
<dbReference type="SUPFAM" id="SSF52172">
    <property type="entry name" value="CheY-like"/>
    <property type="match status" value="1"/>
</dbReference>
<feature type="domain" description="PAC" evidence="10">
    <location>
        <begin position="124"/>
        <end position="177"/>
    </location>
</feature>
<evidence type="ECO:0000259" key="8">
    <source>
        <dbReference type="PROSITE" id="PS50110"/>
    </source>
</evidence>
<evidence type="ECO:0000256" key="2">
    <source>
        <dbReference type="ARBA" id="ARBA00012438"/>
    </source>
</evidence>
<evidence type="ECO:0000313" key="12">
    <source>
        <dbReference type="Proteomes" id="UP000308271"/>
    </source>
</evidence>
<dbReference type="EC" id="2.7.13.3" evidence="2"/>
<dbReference type="CDD" id="cd00130">
    <property type="entry name" value="PAS"/>
    <property type="match status" value="4"/>
</dbReference>
<feature type="domain" description="Histidine kinase" evidence="7">
    <location>
        <begin position="559"/>
        <end position="782"/>
    </location>
</feature>
<feature type="domain" description="PAS" evidence="9">
    <location>
        <begin position="415"/>
        <end position="485"/>
    </location>
</feature>
<sequence length="923" mass="103345">MSPRMVPFRFRQGARMSEKPVGDASEQGELNLRQELETARRRIEALEMELSGQQSFTETLLETTPDFFALKDRDFVYRRVNPALCRFLGKSAGEIIGKRDAELFPPEDAALHVALDAEVLRSRQPLEGDWNIDDSEGKVWFRVKKAPVFDDSGQVSGILCMVRDVSRGKRAEIEFERLFSLMPDMACIASSSGYFIRVNPVWRKMLGYSEEELLSAPFIDFIHPDDLEATKAEVARKHSGEAGTLNFVNRYRAKDGAYRWLEWNSTPIEEGVLYAIARDITGRIEQEMQTRRWADAFRLCAHGIALGDPFTNQVLTCNEAFARLCGRSVKEIEGLRILSLYLPEDYEKVMSNIARVDRCGFVSYHARMQRPDGSSFPVQMDVVSVRGEDGQLIYRVATVQDITERLESQRALRESEERFRSVVESAPDAIFIQTGGCFAYLNRSAVSLFGASKTEEILGRRVVDLVHPDFRDLVAERIRQLNKSQQAMPILEERILRLDGAEASVEVSAVPFTFAGQQGALVFLRDIDRRKKAEEERAGLEHQLFQSQKIESIGRLAGGIAHDLNNLLTPVLGYSEMLSHAFPETDKRLKRIEVIHHAALRARDLVRHLLAFSSRQALEFRMIDLNSVIGDFGQLLRRTIRADIDIRYRLHEGALVMQGDASQLEQIIMNLAVNAEDAMPSGGELKMETSTIVIESGCEKYFEGLPAGDYAVLTVTDTGVGMERETLAHIFEPFFTTKPKGQGTGLGLSTVYGIVRQHGGIIQASSNPGAGASFRICFPLRECEAEAGQPVETAQLQQGKGAKVLVVEDDELVRKFVVQALEEEGFEIREAESGEEAIALLQSGDFRPDLLLTDLVMRGMNGRVLYEKASAVMAGIKVIYMSGYTRDIISRHGVLDEGLTFLQKPFAVPVLLEKVREVLQNGG</sequence>
<dbReference type="InterPro" id="IPR003661">
    <property type="entry name" value="HisK_dim/P_dom"/>
</dbReference>
<dbReference type="Pfam" id="PF02518">
    <property type="entry name" value="HATPase_c"/>
    <property type="match status" value="1"/>
</dbReference>
<evidence type="ECO:0000256" key="4">
    <source>
        <dbReference type="ARBA" id="ARBA00022679"/>
    </source>
</evidence>
<dbReference type="CDD" id="cd00082">
    <property type="entry name" value="HisKA"/>
    <property type="match status" value="1"/>
</dbReference>
<dbReference type="PROSITE" id="PS50109">
    <property type="entry name" value="HIS_KIN"/>
    <property type="match status" value="1"/>
</dbReference>
<dbReference type="InterPro" id="IPR004358">
    <property type="entry name" value="Sig_transdc_His_kin-like_C"/>
</dbReference>
<dbReference type="Gene3D" id="3.30.565.10">
    <property type="entry name" value="Histidine kinase-like ATPase, C-terminal domain"/>
    <property type="match status" value="1"/>
</dbReference>
<evidence type="ECO:0000256" key="1">
    <source>
        <dbReference type="ARBA" id="ARBA00000085"/>
    </source>
</evidence>
<dbReference type="PANTHER" id="PTHR43304:SF1">
    <property type="entry name" value="PAC DOMAIN-CONTAINING PROTEIN"/>
    <property type="match status" value="1"/>
</dbReference>
<dbReference type="Pfam" id="PF08447">
    <property type="entry name" value="PAS_3"/>
    <property type="match status" value="1"/>
</dbReference>
<dbReference type="InterPro" id="IPR000014">
    <property type="entry name" value="PAS"/>
</dbReference>
<dbReference type="GO" id="GO:0006355">
    <property type="term" value="P:regulation of DNA-templated transcription"/>
    <property type="evidence" value="ECO:0007669"/>
    <property type="project" value="InterPro"/>
</dbReference>
<dbReference type="InterPro" id="IPR003594">
    <property type="entry name" value="HATPase_dom"/>
</dbReference>
<dbReference type="InterPro" id="IPR001789">
    <property type="entry name" value="Sig_transdc_resp-reg_receiver"/>
</dbReference>
<dbReference type="InterPro" id="IPR013655">
    <property type="entry name" value="PAS_fold_3"/>
</dbReference>
<dbReference type="SUPFAM" id="SSF47384">
    <property type="entry name" value="Homodimeric domain of signal transducing histidine kinase"/>
    <property type="match status" value="1"/>
</dbReference>
<dbReference type="Pfam" id="PF00989">
    <property type="entry name" value="PAS"/>
    <property type="match status" value="1"/>
</dbReference>